<evidence type="ECO:0000256" key="5">
    <source>
        <dbReference type="ARBA" id="ARBA00022692"/>
    </source>
</evidence>
<evidence type="ECO:0000256" key="6">
    <source>
        <dbReference type="ARBA" id="ARBA00022989"/>
    </source>
</evidence>
<protein>
    <recommendedName>
        <fullName evidence="11">Glycosyltransferase RgtA/B/C/D-like domain-containing protein</fullName>
    </recommendedName>
</protein>
<feature type="transmembrane region" description="Helical" evidence="8">
    <location>
        <begin position="358"/>
        <end position="377"/>
    </location>
</feature>
<evidence type="ECO:0000256" key="8">
    <source>
        <dbReference type="SAM" id="Phobius"/>
    </source>
</evidence>
<keyword evidence="10" id="KW-1185">Reference proteome</keyword>
<feature type="transmembrane region" description="Helical" evidence="8">
    <location>
        <begin position="127"/>
        <end position="146"/>
    </location>
</feature>
<evidence type="ECO:0000313" key="9">
    <source>
        <dbReference type="EMBL" id="GAA4384827.1"/>
    </source>
</evidence>
<feature type="transmembrane region" description="Helical" evidence="8">
    <location>
        <begin position="333"/>
        <end position="352"/>
    </location>
</feature>
<comment type="subcellular location">
    <subcellularLocation>
        <location evidence="1">Cell membrane</location>
        <topology evidence="1">Multi-pass membrane protein</topology>
    </subcellularLocation>
</comment>
<evidence type="ECO:0000256" key="2">
    <source>
        <dbReference type="ARBA" id="ARBA00022475"/>
    </source>
</evidence>
<keyword evidence="4" id="KW-0808">Transferase</keyword>
<evidence type="ECO:0000256" key="1">
    <source>
        <dbReference type="ARBA" id="ARBA00004651"/>
    </source>
</evidence>
<keyword evidence="3" id="KW-0328">Glycosyltransferase</keyword>
<evidence type="ECO:0000256" key="7">
    <source>
        <dbReference type="ARBA" id="ARBA00023136"/>
    </source>
</evidence>
<evidence type="ECO:0000256" key="3">
    <source>
        <dbReference type="ARBA" id="ARBA00022676"/>
    </source>
</evidence>
<reference evidence="10" key="1">
    <citation type="journal article" date="2019" name="Int. J. Syst. Evol. Microbiol.">
        <title>The Global Catalogue of Microorganisms (GCM) 10K type strain sequencing project: providing services to taxonomists for standard genome sequencing and annotation.</title>
        <authorList>
            <consortium name="The Broad Institute Genomics Platform"/>
            <consortium name="The Broad Institute Genome Sequencing Center for Infectious Disease"/>
            <person name="Wu L."/>
            <person name="Ma J."/>
        </authorList>
    </citation>
    <scope>NUCLEOTIDE SEQUENCE [LARGE SCALE GENOMIC DNA]</scope>
    <source>
        <strain evidence="10">JCM 17924</strain>
    </source>
</reference>
<feature type="transmembrane region" description="Helical" evidence="8">
    <location>
        <begin position="152"/>
        <end position="169"/>
    </location>
</feature>
<dbReference type="PANTHER" id="PTHR33908">
    <property type="entry name" value="MANNOSYLTRANSFERASE YKCB-RELATED"/>
    <property type="match status" value="1"/>
</dbReference>
<organism evidence="9 10">
    <name type="scientific">Hymenobacter koreensis</name>
    <dbReference type="NCBI Taxonomy" id="1084523"/>
    <lineage>
        <taxon>Bacteria</taxon>
        <taxon>Pseudomonadati</taxon>
        <taxon>Bacteroidota</taxon>
        <taxon>Cytophagia</taxon>
        <taxon>Cytophagales</taxon>
        <taxon>Hymenobacteraceae</taxon>
        <taxon>Hymenobacter</taxon>
    </lineage>
</organism>
<keyword evidence="2" id="KW-1003">Cell membrane</keyword>
<keyword evidence="6 8" id="KW-1133">Transmembrane helix</keyword>
<dbReference type="Proteomes" id="UP001500454">
    <property type="component" value="Unassembled WGS sequence"/>
</dbReference>
<accession>A0ABP8J4D8</accession>
<name>A0ABP8J4D8_9BACT</name>
<feature type="transmembrane region" description="Helical" evidence="8">
    <location>
        <begin position="96"/>
        <end position="115"/>
    </location>
</feature>
<keyword evidence="7 8" id="KW-0472">Membrane</keyword>
<feature type="transmembrane region" description="Helical" evidence="8">
    <location>
        <begin position="288"/>
        <end position="312"/>
    </location>
</feature>
<dbReference type="EMBL" id="BAABHA010000008">
    <property type="protein sequence ID" value="GAA4384827.1"/>
    <property type="molecule type" value="Genomic_DNA"/>
</dbReference>
<keyword evidence="5 8" id="KW-0812">Transmembrane</keyword>
<evidence type="ECO:0008006" key="11">
    <source>
        <dbReference type="Google" id="ProtNLM"/>
    </source>
</evidence>
<gene>
    <name evidence="9" type="ORF">GCM10023186_27610</name>
</gene>
<dbReference type="InterPro" id="IPR050297">
    <property type="entry name" value="LipidA_mod_glycosyltrf_83"/>
</dbReference>
<evidence type="ECO:0000313" key="10">
    <source>
        <dbReference type="Proteomes" id="UP001500454"/>
    </source>
</evidence>
<sequence>MAVALFFGALLALGLGLHRDYGMSWDEVNNHLNGLVNLKYVAQRLLPASMAQNPSLNPAWVPALATYKDRDHGALFEMLVTVSGQVLGAHDSRAFYFWRHLCVFLVFMLGVWALYRLAWVRFANWRLALIAAGMLVLSPRLFAEAFYNGKDLVFMALYALAMYTLVELLRRPSWQRAILHAITTAAAIDLRAQGLQLLLLTAIGLALEAALAQRETGSLRPRWGWGWLFLLYLAAALAFAVAGWPYLWTAAWSDLAQASEGLRSYAWPHANLYFGRFVPANQLPWHYVFVWLSITTPLPYTLAALLGLAAGLRHLVRTGLGVLRTPAGRLDALLLLWLLGPLVFVLALRPSLYDGWRHLYFVYPAFLLWAGRGLHALWQATRQPAKGRWFALAVLVLMAAETVRTAVRMVQMHPYQNVYFSFLPAAVVEQQFERDYWGLAYRQGLEWIAAHDASPRIPVAAPFLTPVSNNIFVLPAAERERLQPVTRKSNNHRYFLTGYRWHPQSYADSVGREVYSIRAGGVKILSVFKRKAAADSVVGLEPKKARLINTSR</sequence>
<proteinExistence type="predicted"/>
<dbReference type="PANTHER" id="PTHR33908:SF11">
    <property type="entry name" value="MEMBRANE PROTEIN"/>
    <property type="match status" value="1"/>
</dbReference>
<evidence type="ECO:0000256" key="4">
    <source>
        <dbReference type="ARBA" id="ARBA00022679"/>
    </source>
</evidence>
<comment type="caution">
    <text evidence="9">The sequence shown here is derived from an EMBL/GenBank/DDBJ whole genome shotgun (WGS) entry which is preliminary data.</text>
</comment>
<feature type="transmembrane region" description="Helical" evidence="8">
    <location>
        <begin position="224"/>
        <end position="247"/>
    </location>
</feature>